<reference evidence="2 3" key="2">
    <citation type="journal article" date="2010" name="Nature">
        <title>Comparative genomics reveals mobile pathogenicity chromosomes in Fusarium.</title>
        <authorList>
            <person name="Ma L.J."/>
            <person name="van der Does H.C."/>
            <person name="Borkovich K.A."/>
            <person name="Coleman J.J."/>
            <person name="Daboussi M.J."/>
            <person name="Di Pietro A."/>
            <person name="Dufresne M."/>
            <person name="Freitag M."/>
            <person name="Grabherr M."/>
            <person name="Henrissat B."/>
            <person name="Houterman P.M."/>
            <person name="Kang S."/>
            <person name="Shim W.B."/>
            <person name="Woloshuk C."/>
            <person name="Xie X."/>
            <person name="Xu J.R."/>
            <person name="Antoniw J."/>
            <person name="Baker S.E."/>
            <person name="Bluhm B.H."/>
            <person name="Breakspear A."/>
            <person name="Brown D.W."/>
            <person name="Butchko R.A."/>
            <person name="Chapman S."/>
            <person name="Coulson R."/>
            <person name="Coutinho P.M."/>
            <person name="Danchin E.G."/>
            <person name="Diener A."/>
            <person name="Gale L.R."/>
            <person name="Gardiner D.M."/>
            <person name="Goff S."/>
            <person name="Hammond-Kosack K.E."/>
            <person name="Hilburn K."/>
            <person name="Hua-Van A."/>
            <person name="Jonkers W."/>
            <person name="Kazan K."/>
            <person name="Kodira C.D."/>
            <person name="Koehrsen M."/>
            <person name="Kumar L."/>
            <person name="Lee Y.H."/>
            <person name="Li L."/>
            <person name="Manners J.M."/>
            <person name="Miranda-Saavedra D."/>
            <person name="Mukherjee M."/>
            <person name="Park G."/>
            <person name="Park J."/>
            <person name="Park S.Y."/>
            <person name="Proctor R.H."/>
            <person name="Regev A."/>
            <person name="Ruiz-Roldan M.C."/>
            <person name="Sain D."/>
            <person name="Sakthikumar S."/>
            <person name="Sykes S."/>
            <person name="Schwartz D.C."/>
            <person name="Turgeon B.G."/>
            <person name="Wapinski I."/>
            <person name="Yoder O."/>
            <person name="Young S."/>
            <person name="Zeng Q."/>
            <person name="Zhou S."/>
            <person name="Galagan J."/>
            <person name="Cuomo C.A."/>
            <person name="Kistler H.C."/>
            <person name="Rep M."/>
        </authorList>
    </citation>
    <scope>GENOME REANNOTATION</scope>
    <source>
        <strain evidence="3">ATCC MYA-4620 / CBS 123657 / FGSC 9075 / NRRL 31084 / PH-1</strain>
        <strain evidence="2">PH-1 / ATCC MYA-4620 / FGSC 9075 / NRRL 31084</strain>
    </source>
</reference>
<dbReference type="HOGENOM" id="CLU_2171309_0_0_1"/>
<dbReference type="RefSeq" id="XP_011316829.1">
    <property type="nucleotide sequence ID" value="XM_011318527.1"/>
</dbReference>
<protein>
    <submittedName>
        <fullName evidence="1">Chromosome 1, complete genome</fullName>
    </submittedName>
</protein>
<dbReference type="EMBL" id="HG970332">
    <property type="protein sequence ID" value="CEF73138.1"/>
    <property type="molecule type" value="Genomic_DNA"/>
</dbReference>
<accession>A0A098D2G0</accession>
<evidence type="ECO:0000313" key="1">
    <source>
        <dbReference type="EMBL" id="CEF73138.1"/>
    </source>
</evidence>
<dbReference type="Proteomes" id="UP000070720">
    <property type="component" value="Chromosome 1"/>
</dbReference>
<name>I1S4X1_GIBZE</name>
<evidence type="ECO:0000313" key="2">
    <source>
        <dbReference type="EnsemblFungi" id="CEF73138"/>
    </source>
</evidence>
<dbReference type="AlphaFoldDB" id="I1S4X1"/>
<evidence type="ECO:0000313" key="3">
    <source>
        <dbReference type="Proteomes" id="UP000070720"/>
    </source>
</evidence>
<gene>
    <name evidence="1" type="ORF">FGRAMPH1_01T02673</name>
</gene>
<reference evidence="1 3" key="3">
    <citation type="journal article" date="2015" name="BMC Genomics">
        <title>The completed genome sequence of the pathogenic ascomycete fungus Fusarium graminearum.</title>
        <authorList>
            <person name="King R."/>
            <person name="Urban M."/>
            <person name="Hammond-Kosack M.C."/>
            <person name="Hassani-Pak K."/>
            <person name="Hammond-Kosack K.E."/>
        </authorList>
    </citation>
    <scope>NUCLEOTIDE SEQUENCE [LARGE SCALE GENOMIC DNA]</scope>
    <source>
        <strain evidence="3">ATCC MYA-4620 / CBS 123657 / FGSC 9075 / NRRL 31084 / PH-1</strain>
        <strain evidence="1">PH-1</strain>
    </source>
</reference>
<dbReference type="EnsemblFungi" id="CEF73138">
    <property type="protein sequence ID" value="CEF73138"/>
    <property type="gene ID" value="FGRRES_11889"/>
</dbReference>
<reference evidence="2 3" key="1">
    <citation type="journal article" date="2007" name="Science">
        <title>The Fusarium graminearum genome reveals a link between localized polymorphism and pathogen specialization.</title>
        <authorList>
            <person name="Cuomo C.A."/>
            <person name="Gueldener U."/>
            <person name="Xu J.-R."/>
            <person name="Trail F."/>
            <person name="Turgeon B.G."/>
            <person name="Di Pietro A."/>
            <person name="Walton J.D."/>
            <person name="Ma L.-J."/>
            <person name="Baker S.E."/>
            <person name="Rep M."/>
            <person name="Adam G."/>
            <person name="Antoniw J."/>
            <person name="Baldwin T."/>
            <person name="Calvo S.E."/>
            <person name="Chang Y.-L."/>
            <person name="DeCaprio D."/>
            <person name="Gale L.R."/>
            <person name="Gnerre S."/>
            <person name="Goswami R.S."/>
            <person name="Hammond-Kosack K."/>
            <person name="Harris L.J."/>
            <person name="Hilburn K."/>
            <person name="Kennell J.C."/>
            <person name="Kroken S."/>
            <person name="Magnuson J.K."/>
            <person name="Mannhaupt G."/>
            <person name="Mauceli E.W."/>
            <person name="Mewes H.-W."/>
            <person name="Mitterbauer R."/>
            <person name="Muehlbauer G."/>
            <person name="Muensterkoetter M."/>
            <person name="Nelson D."/>
            <person name="O'Donnell K."/>
            <person name="Ouellet T."/>
            <person name="Qi W."/>
            <person name="Quesneville H."/>
            <person name="Roncero M.I.G."/>
            <person name="Seong K.-Y."/>
            <person name="Tetko I.V."/>
            <person name="Urban M."/>
            <person name="Waalwijk C."/>
            <person name="Ward T.J."/>
            <person name="Yao J."/>
            <person name="Birren B.W."/>
            <person name="Kistler H.C."/>
        </authorList>
    </citation>
    <scope>NUCLEOTIDE SEQUENCE [LARGE SCALE GENOMIC DNA]</scope>
    <source>
        <strain evidence="3">ATCC MYA-4620 / CBS 123657 / FGSC 9075 / NRRL 31084 / PH-1</strain>
        <strain evidence="2">PH-1 / ATCC MYA-4620 / FGSC 9075 / NRRL 31084</strain>
    </source>
</reference>
<accession>I1S4X1</accession>
<organism evidence="1 3">
    <name type="scientific">Gibberella zeae (strain ATCC MYA-4620 / CBS 123657 / FGSC 9075 / NRRL 31084 / PH-1)</name>
    <name type="common">Wheat head blight fungus</name>
    <name type="synonym">Fusarium graminearum</name>
    <dbReference type="NCBI Taxonomy" id="229533"/>
    <lineage>
        <taxon>Eukaryota</taxon>
        <taxon>Fungi</taxon>
        <taxon>Dikarya</taxon>
        <taxon>Ascomycota</taxon>
        <taxon>Pezizomycotina</taxon>
        <taxon>Sordariomycetes</taxon>
        <taxon>Hypocreomycetidae</taxon>
        <taxon>Hypocreales</taxon>
        <taxon>Nectriaceae</taxon>
        <taxon>Fusarium</taxon>
    </lineage>
</organism>
<dbReference type="VEuPathDB" id="FungiDB:FGRAMPH1_01G02673"/>
<dbReference type="InParanoid" id="I1S4X1"/>
<sequence>MPFSSSLQLCTETHPSAVATEACLASSEVPEKPPNSSVWSDCDCAARLRNESRICVPGSLSLVHVRSLRQELAVCVKTMFQMGFSSRKRTPEDGNCSFFQLLVNVPDAHR</sequence>
<keyword evidence="3" id="KW-1185">Reference proteome</keyword>
<proteinExistence type="predicted"/>
<reference evidence="2" key="4">
    <citation type="submission" date="2017-01" db="UniProtKB">
        <authorList>
            <consortium name="EnsemblFungi"/>
        </authorList>
    </citation>
    <scope>IDENTIFICATION</scope>
    <source>
        <strain evidence="2">PH-1 / ATCC MYA-4620 / FGSC 9075 / NRRL 31084</strain>
    </source>
</reference>
<dbReference type="KEGG" id="fgr:FGSG_11889"/>